<dbReference type="Pfam" id="PF03109">
    <property type="entry name" value="ABC1"/>
    <property type="match status" value="1"/>
</dbReference>
<protein>
    <submittedName>
        <fullName evidence="6">ABC1 kinase family protein</fullName>
    </submittedName>
</protein>
<comment type="caution">
    <text evidence="6">The sequence shown here is derived from an EMBL/GenBank/DDBJ whole genome shotgun (WGS) entry which is preliminary data.</text>
</comment>
<name>A0ABV9FK93_9NOCA</name>
<evidence type="ECO:0000259" key="5">
    <source>
        <dbReference type="Pfam" id="PF03109"/>
    </source>
</evidence>
<accession>A0ABV9FK93</accession>
<keyword evidence="7" id="KW-1185">Reference proteome</keyword>
<dbReference type="InterPro" id="IPR034646">
    <property type="entry name" value="ADCK3_dom"/>
</dbReference>
<evidence type="ECO:0000313" key="6">
    <source>
        <dbReference type="EMBL" id="MFC4602436.1"/>
    </source>
</evidence>
<comment type="similarity">
    <text evidence="1">Belongs to the protein kinase superfamily. ADCK protein kinase family.</text>
</comment>
<evidence type="ECO:0000256" key="3">
    <source>
        <dbReference type="ARBA" id="ARBA00022741"/>
    </source>
</evidence>
<dbReference type="CDD" id="cd13970">
    <property type="entry name" value="ABC1_ADCK3"/>
    <property type="match status" value="1"/>
</dbReference>
<dbReference type="PANTHER" id="PTHR43851:SF3">
    <property type="entry name" value="COENZYME Q8"/>
    <property type="match status" value="1"/>
</dbReference>
<organism evidence="6 7">
    <name type="scientific">Rhodococcus kronopolitis</name>
    <dbReference type="NCBI Taxonomy" id="1460226"/>
    <lineage>
        <taxon>Bacteria</taxon>
        <taxon>Bacillati</taxon>
        <taxon>Actinomycetota</taxon>
        <taxon>Actinomycetes</taxon>
        <taxon>Mycobacteriales</taxon>
        <taxon>Nocardiaceae</taxon>
        <taxon>Rhodococcus</taxon>
    </lineage>
</organism>
<dbReference type="GO" id="GO:0016301">
    <property type="term" value="F:kinase activity"/>
    <property type="evidence" value="ECO:0007669"/>
    <property type="project" value="UniProtKB-KW"/>
</dbReference>
<keyword evidence="4" id="KW-0067">ATP-binding</keyword>
<keyword evidence="2" id="KW-0808">Transferase</keyword>
<dbReference type="PANTHER" id="PTHR43851">
    <property type="match status" value="1"/>
</dbReference>
<keyword evidence="3" id="KW-0547">Nucleotide-binding</keyword>
<dbReference type="SUPFAM" id="SSF56112">
    <property type="entry name" value="Protein kinase-like (PK-like)"/>
    <property type="match status" value="1"/>
</dbReference>
<proteinExistence type="inferred from homology"/>
<evidence type="ECO:0000256" key="2">
    <source>
        <dbReference type="ARBA" id="ARBA00022679"/>
    </source>
</evidence>
<sequence length="446" mass="48593">MMEGVPDIPRRSSARTAKLASIPIGIAGRAAVGFGRKLAGGDREEIDAKLASQAAEQLFTVLGELKGGAMKLGQALSVMEAAVPEEFAEPYRDALTKLQAEAPPLPARKVHRVLDSQLGTKWRERFTSFEDVPTASASIGQVHRAVWSDGREVAVKVQYPGADEALKADLKTLSRLATMFGSVMPGVDVKPVLDELTARTEDELDYRIEADNQRAFAAEFDGDPKFAIPKVIASAPKVMVTEWMSATPLSAIITTGTVVQRNNAGALLAEFHFAAPTRVGLLHCDPHPGNFMILPDGRLGVLDYGACAPMPGGLPPVLGRMVRLALEQRFDELTELLRDNGFVLPGRQVTDQEIADYLRPFTDPIHTESFHFTRTWLQRAAGTATDFSSAHFRTARALNMPPEYVMIFRVLLGSVGICAQLDAEAPYMGILTRWLPGFTEDDPRAE</sequence>
<keyword evidence="6" id="KW-0418">Kinase</keyword>
<dbReference type="InterPro" id="IPR051409">
    <property type="entry name" value="Atypical_kinase_ADCK"/>
</dbReference>
<dbReference type="EMBL" id="JBHSFO010000001">
    <property type="protein sequence ID" value="MFC4602436.1"/>
    <property type="molecule type" value="Genomic_DNA"/>
</dbReference>
<reference evidence="7" key="1">
    <citation type="journal article" date="2019" name="Int. J. Syst. Evol. Microbiol.">
        <title>The Global Catalogue of Microorganisms (GCM) 10K type strain sequencing project: providing services to taxonomists for standard genome sequencing and annotation.</title>
        <authorList>
            <consortium name="The Broad Institute Genomics Platform"/>
            <consortium name="The Broad Institute Genome Sequencing Center for Infectious Disease"/>
            <person name="Wu L."/>
            <person name="Ma J."/>
        </authorList>
    </citation>
    <scope>NUCLEOTIDE SEQUENCE [LARGE SCALE GENOMIC DNA]</scope>
    <source>
        <strain evidence="7">CCUG 54520</strain>
    </source>
</reference>
<dbReference type="RefSeq" id="WP_378413572.1">
    <property type="nucleotide sequence ID" value="NZ_JBHSFO010000001.1"/>
</dbReference>
<gene>
    <name evidence="6" type="ORF">ACFO6S_01895</name>
</gene>
<evidence type="ECO:0000313" key="7">
    <source>
        <dbReference type="Proteomes" id="UP001595914"/>
    </source>
</evidence>
<evidence type="ECO:0000256" key="4">
    <source>
        <dbReference type="ARBA" id="ARBA00022840"/>
    </source>
</evidence>
<evidence type="ECO:0000256" key="1">
    <source>
        <dbReference type="ARBA" id="ARBA00009670"/>
    </source>
</evidence>
<feature type="domain" description="ABC1 atypical kinase-like" evidence="5">
    <location>
        <begin position="97"/>
        <end position="310"/>
    </location>
</feature>
<dbReference type="InterPro" id="IPR004147">
    <property type="entry name" value="ABC1_dom"/>
</dbReference>
<dbReference type="Proteomes" id="UP001595914">
    <property type="component" value="Unassembled WGS sequence"/>
</dbReference>
<dbReference type="InterPro" id="IPR011009">
    <property type="entry name" value="Kinase-like_dom_sf"/>
</dbReference>